<dbReference type="InterPro" id="IPR050583">
    <property type="entry name" value="Mycobacterial_A85_antigen"/>
</dbReference>
<accession>A0AA89HZI0</accession>
<protein>
    <submittedName>
        <fullName evidence="1">Acetylesterase</fullName>
    </submittedName>
</protein>
<gene>
    <name evidence="1" type="ORF">FC90_GL000147</name>
</gene>
<dbReference type="GO" id="GO:0016747">
    <property type="term" value="F:acyltransferase activity, transferring groups other than amino-acyl groups"/>
    <property type="evidence" value="ECO:0007669"/>
    <property type="project" value="TreeGrafter"/>
</dbReference>
<dbReference type="AlphaFoldDB" id="A0AA89HZI0"/>
<dbReference type="Pfam" id="PF00756">
    <property type="entry name" value="Esterase"/>
    <property type="match status" value="1"/>
</dbReference>
<dbReference type="InterPro" id="IPR000801">
    <property type="entry name" value="Esterase-like"/>
</dbReference>
<dbReference type="PANTHER" id="PTHR48098">
    <property type="entry name" value="ENTEROCHELIN ESTERASE-RELATED"/>
    <property type="match status" value="1"/>
</dbReference>
<dbReference type="SUPFAM" id="SSF53474">
    <property type="entry name" value="alpha/beta-Hydrolases"/>
    <property type="match status" value="1"/>
</dbReference>
<dbReference type="Gene3D" id="3.40.50.1820">
    <property type="entry name" value="alpha/beta hydrolase"/>
    <property type="match status" value="1"/>
</dbReference>
<evidence type="ECO:0000313" key="2">
    <source>
        <dbReference type="Proteomes" id="UP000050823"/>
    </source>
</evidence>
<name>A0AA89HZI0_9LACO</name>
<dbReference type="EMBL" id="AYZB01000072">
    <property type="protein sequence ID" value="KRM20543.1"/>
    <property type="molecule type" value="Genomic_DNA"/>
</dbReference>
<dbReference type="InterPro" id="IPR029058">
    <property type="entry name" value="AB_hydrolase_fold"/>
</dbReference>
<dbReference type="RefSeq" id="WP_057908901.1">
    <property type="nucleotide sequence ID" value="NZ_AYZB01000072.1"/>
</dbReference>
<sequence>MTLKYNDTILDNQTTITIMLPDKITGPLQSLYVLHGLGDDGSAWQRKTYLETLVADYQVAVIIPSLPRSWYIDQPDGQACFSFLTHSLPTYLSQLLPLSPEAQDHFIMGNSMGGFGTLKWLNAYPEFFQAAVVLSPLVDLEIVPSLMPDYRHVFLDEPLTNYQLTKPFKLTQTPIYWTIGADDFLFQQNQHFLDKVSLNPASKVVFSPGRHDWLFWNQALIQALAWLPLKK</sequence>
<dbReference type="Proteomes" id="UP000050823">
    <property type="component" value="Unassembled WGS sequence"/>
</dbReference>
<dbReference type="PANTHER" id="PTHR48098:SF1">
    <property type="entry name" value="DIACYLGLYCEROL ACYLTRANSFERASE_MYCOLYLTRANSFERASE AG85A"/>
    <property type="match status" value="1"/>
</dbReference>
<reference evidence="1 2" key="1">
    <citation type="journal article" date="2015" name="Genome Announc.">
        <title>Expanding the biotechnology potential of lactobacilli through comparative genomics of 213 strains and associated genera.</title>
        <authorList>
            <person name="Sun Z."/>
            <person name="Harris H.M."/>
            <person name="McCann A."/>
            <person name="Guo C."/>
            <person name="Argimon S."/>
            <person name="Zhang W."/>
            <person name="Yang X."/>
            <person name="Jeffery I.B."/>
            <person name="Cooney J.C."/>
            <person name="Kagawa T.F."/>
            <person name="Liu W."/>
            <person name="Song Y."/>
            <person name="Salvetti E."/>
            <person name="Wrobel A."/>
            <person name="Rasinkangas P."/>
            <person name="Parkhill J."/>
            <person name="Rea M.C."/>
            <person name="O'Sullivan O."/>
            <person name="Ritari J."/>
            <person name="Douillard F.P."/>
            <person name="Paul Ross R."/>
            <person name="Yang R."/>
            <person name="Briner A.E."/>
            <person name="Felis G.E."/>
            <person name="de Vos W.M."/>
            <person name="Barrangou R."/>
            <person name="Klaenhammer T.R."/>
            <person name="Caufield P.W."/>
            <person name="Cui Y."/>
            <person name="Zhang H."/>
            <person name="O'Toole P.W."/>
        </authorList>
    </citation>
    <scope>NUCLEOTIDE SEQUENCE [LARGE SCALE GENOMIC DNA]</scope>
    <source>
        <strain evidence="1 2">DSM 20719</strain>
    </source>
</reference>
<evidence type="ECO:0000313" key="1">
    <source>
        <dbReference type="EMBL" id="KRM20543.1"/>
    </source>
</evidence>
<comment type="caution">
    <text evidence="1">The sequence shown here is derived from an EMBL/GenBank/DDBJ whole genome shotgun (WGS) entry which is preliminary data.</text>
</comment>
<proteinExistence type="predicted"/>
<organism evidence="1 2">
    <name type="scientific">Latilactobacillus graminis DSM 20719</name>
    <dbReference type="NCBI Taxonomy" id="1423752"/>
    <lineage>
        <taxon>Bacteria</taxon>
        <taxon>Bacillati</taxon>
        <taxon>Bacillota</taxon>
        <taxon>Bacilli</taxon>
        <taxon>Lactobacillales</taxon>
        <taxon>Lactobacillaceae</taxon>
        <taxon>Latilactobacillus</taxon>
    </lineage>
</organism>